<keyword evidence="6 10" id="KW-1133">Transmembrane helix</keyword>
<dbReference type="GO" id="GO:0005886">
    <property type="term" value="C:plasma membrane"/>
    <property type="evidence" value="ECO:0007669"/>
    <property type="project" value="UniProtKB-SubCell"/>
</dbReference>
<evidence type="ECO:0000256" key="3">
    <source>
        <dbReference type="ARBA" id="ARBA00022692"/>
    </source>
</evidence>
<feature type="transmembrane region" description="Helical" evidence="10">
    <location>
        <begin position="17"/>
        <end position="37"/>
    </location>
</feature>
<evidence type="ECO:0000256" key="9">
    <source>
        <dbReference type="ARBA" id="ARBA00047308"/>
    </source>
</evidence>
<accession>A0A5K8AKC8</accession>
<evidence type="ECO:0000259" key="11">
    <source>
        <dbReference type="Pfam" id="PF00122"/>
    </source>
</evidence>
<dbReference type="InterPro" id="IPR001757">
    <property type="entry name" value="P_typ_ATPase"/>
</dbReference>
<dbReference type="GO" id="GO:0016463">
    <property type="term" value="F:P-type zinc transporter activity"/>
    <property type="evidence" value="ECO:0007669"/>
    <property type="project" value="UniProtKB-EC"/>
</dbReference>
<evidence type="ECO:0000256" key="10">
    <source>
        <dbReference type="RuleBase" id="RU362081"/>
    </source>
</evidence>
<dbReference type="InterPro" id="IPR044492">
    <property type="entry name" value="P_typ_ATPase_HD_dom"/>
</dbReference>
<dbReference type="SFLD" id="SFLDS00003">
    <property type="entry name" value="Haloacid_Dehalogenase"/>
    <property type="match status" value="1"/>
</dbReference>
<keyword evidence="5" id="KW-1278">Translocase</keyword>
<dbReference type="GO" id="GO:0016887">
    <property type="term" value="F:ATP hydrolysis activity"/>
    <property type="evidence" value="ECO:0007669"/>
    <property type="project" value="InterPro"/>
</dbReference>
<dbReference type="Gene3D" id="2.70.150.10">
    <property type="entry name" value="Calcium-transporting ATPase, cytoplasmic transduction domain A"/>
    <property type="match status" value="1"/>
</dbReference>
<feature type="transmembrane region" description="Helical" evidence="10">
    <location>
        <begin position="574"/>
        <end position="593"/>
    </location>
</feature>
<evidence type="ECO:0000256" key="8">
    <source>
        <dbReference type="ARBA" id="ARBA00039097"/>
    </source>
</evidence>
<dbReference type="NCBIfam" id="TIGR01494">
    <property type="entry name" value="ATPase_P-type"/>
    <property type="match status" value="1"/>
</dbReference>
<dbReference type="PROSITE" id="PS00154">
    <property type="entry name" value="ATPASE_E1_E2"/>
    <property type="match status" value="1"/>
</dbReference>
<reference evidence="12 13" key="1">
    <citation type="submission" date="2019-11" db="EMBL/GenBank/DDBJ databases">
        <title>Comparative genomics of hydrocarbon-degrading Desulfosarcina strains.</title>
        <authorList>
            <person name="Watanabe M."/>
            <person name="Kojima H."/>
            <person name="Fukui M."/>
        </authorList>
    </citation>
    <scope>NUCLEOTIDE SEQUENCE [LARGE SCALE GENOMIC DNA]</scope>
    <source>
        <strain evidence="13">oXyS1</strain>
    </source>
</reference>
<protein>
    <recommendedName>
        <fullName evidence="8">P-type Zn(2+) transporter</fullName>
        <ecNumber evidence="8">7.2.2.12</ecNumber>
    </recommendedName>
</protein>
<dbReference type="CDD" id="cd02079">
    <property type="entry name" value="P-type_ATPase_HM"/>
    <property type="match status" value="1"/>
</dbReference>
<organism evidence="12 13">
    <name type="scientific">Desulfosarcina ovata subsp. ovata</name>
    <dbReference type="NCBI Taxonomy" id="2752305"/>
    <lineage>
        <taxon>Bacteria</taxon>
        <taxon>Pseudomonadati</taxon>
        <taxon>Thermodesulfobacteriota</taxon>
        <taxon>Desulfobacteria</taxon>
        <taxon>Desulfobacterales</taxon>
        <taxon>Desulfosarcinaceae</taxon>
        <taxon>Desulfosarcina</taxon>
    </lineage>
</organism>
<dbReference type="InterPro" id="IPR036412">
    <property type="entry name" value="HAD-like_sf"/>
</dbReference>
<comment type="catalytic activity">
    <reaction evidence="9">
        <text>Zn(2+)(in) + ATP + H2O = Zn(2+)(out) + ADP + phosphate + H(+)</text>
        <dbReference type="Rhea" id="RHEA:20621"/>
        <dbReference type="ChEBI" id="CHEBI:15377"/>
        <dbReference type="ChEBI" id="CHEBI:15378"/>
        <dbReference type="ChEBI" id="CHEBI:29105"/>
        <dbReference type="ChEBI" id="CHEBI:30616"/>
        <dbReference type="ChEBI" id="CHEBI:43474"/>
        <dbReference type="ChEBI" id="CHEBI:456216"/>
        <dbReference type="EC" id="7.2.2.12"/>
    </reaction>
</comment>
<dbReference type="InterPro" id="IPR027256">
    <property type="entry name" value="P-typ_ATPase_IB"/>
</dbReference>
<dbReference type="SFLD" id="SFLDF00027">
    <property type="entry name" value="p-type_atpase"/>
    <property type="match status" value="1"/>
</dbReference>
<keyword evidence="7 10" id="KW-0472">Membrane</keyword>
<dbReference type="Proteomes" id="UP000422108">
    <property type="component" value="Chromosome"/>
</dbReference>
<dbReference type="AlphaFoldDB" id="A0A5K8AKC8"/>
<dbReference type="SFLD" id="SFLDG00002">
    <property type="entry name" value="C1.7:_P-type_atpase_like"/>
    <property type="match status" value="1"/>
</dbReference>
<evidence type="ECO:0000313" key="12">
    <source>
        <dbReference type="EMBL" id="BBO93048.1"/>
    </source>
</evidence>
<name>A0A5K8AKC8_9BACT</name>
<dbReference type="SUPFAM" id="SSF81665">
    <property type="entry name" value="Calcium ATPase, transmembrane domain M"/>
    <property type="match status" value="1"/>
</dbReference>
<evidence type="ECO:0000256" key="2">
    <source>
        <dbReference type="ARBA" id="ARBA00006024"/>
    </source>
</evidence>
<dbReference type="NCBIfam" id="TIGR01511">
    <property type="entry name" value="ATPase-IB1_Cu"/>
    <property type="match status" value="1"/>
</dbReference>
<evidence type="ECO:0000256" key="1">
    <source>
        <dbReference type="ARBA" id="ARBA00004370"/>
    </source>
</evidence>
<dbReference type="InterPro" id="IPR018303">
    <property type="entry name" value="ATPase_P-typ_P_site"/>
</dbReference>
<dbReference type="EMBL" id="AP021879">
    <property type="protein sequence ID" value="BBO93048.1"/>
    <property type="molecule type" value="Genomic_DNA"/>
</dbReference>
<dbReference type="FunFam" id="2.70.150.10:FF:000002">
    <property type="entry name" value="Copper-transporting ATPase 1, putative"/>
    <property type="match status" value="1"/>
</dbReference>
<feature type="transmembrane region" description="Helical" evidence="10">
    <location>
        <begin position="269"/>
        <end position="296"/>
    </location>
</feature>
<dbReference type="RefSeq" id="WP_155313716.1">
    <property type="nucleotide sequence ID" value="NZ_AP021879.1"/>
</dbReference>
<dbReference type="Gene3D" id="3.40.1110.10">
    <property type="entry name" value="Calcium-transporting ATPase, cytoplasmic domain N"/>
    <property type="match status" value="1"/>
</dbReference>
<dbReference type="InterPro" id="IPR023298">
    <property type="entry name" value="ATPase_P-typ_TM_dom_sf"/>
</dbReference>
<dbReference type="InterPro" id="IPR051014">
    <property type="entry name" value="Cation_Transport_ATPase_IB"/>
</dbReference>
<dbReference type="NCBIfam" id="TIGR01525">
    <property type="entry name" value="ATPase-IB_hvy"/>
    <property type="match status" value="1"/>
</dbReference>
<dbReference type="EC" id="7.2.2.12" evidence="8"/>
<dbReference type="GO" id="GO:0046872">
    <property type="term" value="F:metal ion binding"/>
    <property type="evidence" value="ECO:0007669"/>
    <property type="project" value="UniProtKB-KW"/>
</dbReference>
<dbReference type="InterPro" id="IPR023299">
    <property type="entry name" value="ATPase_P-typ_cyto_dom_N"/>
</dbReference>
<gene>
    <name evidence="12" type="ORF">DSCOOX_62280</name>
</gene>
<dbReference type="InterPro" id="IPR008250">
    <property type="entry name" value="ATPase_P-typ_transduc_dom_A_sf"/>
</dbReference>
<evidence type="ECO:0000256" key="6">
    <source>
        <dbReference type="ARBA" id="ARBA00022989"/>
    </source>
</evidence>
<feature type="transmembrane region" description="Helical" evidence="10">
    <location>
        <begin position="83"/>
        <end position="110"/>
    </location>
</feature>
<evidence type="ECO:0000256" key="7">
    <source>
        <dbReference type="ARBA" id="ARBA00023136"/>
    </source>
</evidence>
<keyword evidence="4 10" id="KW-0479">Metal-binding</keyword>
<dbReference type="PANTHER" id="PTHR48085">
    <property type="entry name" value="CADMIUM/ZINC-TRANSPORTING ATPASE HMA2-RELATED"/>
    <property type="match status" value="1"/>
</dbReference>
<comment type="similarity">
    <text evidence="2 10">Belongs to the cation transport ATPase (P-type) (TC 3.A.3) family. Type IB subfamily.</text>
</comment>
<keyword evidence="13" id="KW-1185">Reference proteome</keyword>
<dbReference type="GO" id="GO:0005524">
    <property type="term" value="F:ATP binding"/>
    <property type="evidence" value="ECO:0007669"/>
    <property type="project" value="UniProtKB-UniRule"/>
</dbReference>
<keyword evidence="10" id="KW-0067">ATP-binding</keyword>
<evidence type="ECO:0000256" key="5">
    <source>
        <dbReference type="ARBA" id="ARBA00022967"/>
    </source>
</evidence>
<feature type="transmembrane region" description="Helical" evidence="10">
    <location>
        <begin position="44"/>
        <end position="63"/>
    </location>
</feature>
<keyword evidence="10" id="KW-1003">Cell membrane</keyword>
<dbReference type="SUPFAM" id="SSF56784">
    <property type="entry name" value="HAD-like"/>
    <property type="match status" value="1"/>
</dbReference>
<feature type="domain" description="P-type ATPase A" evidence="11">
    <location>
        <begin position="128"/>
        <end position="227"/>
    </location>
</feature>
<dbReference type="InterPro" id="IPR059000">
    <property type="entry name" value="ATPase_P-type_domA"/>
</dbReference>
<dbReference type="PRINTS" id="PR00941">
    <property type="entry name" value="CDATPASE"/>
</dbReference>
<dbReference type="Gene3D" id="3.40.50.1000">
    <property type="entry name" value="HAD superfamily/HAD-like"/>
    <property type="match status" value="1"/>
</dbReference>
<keyword evidence="3 10" id="KW-0812">Transmembrane</keyword>
<dbReference type="PANTHER" id="PTHR48085:SF5">
    <property type="entry name" value="CADMIUM_ZINC-TRANSPORTING ATPASE HMA4-RELATED"/>
    <property type="match status" value="1"/>
</dbReference>
<keyword evidence="10" id="KW-0547">Nucleotide-binding</keyword>
<dbReference type="SUPFAM" id="SSF81653">
    <property type="entry name" value="Calcium ATPase, transduction domain A"/>
    <property type="match status" value="1"/>
</dbReference>
<dbReference type="Pfam" id="PF00702">
    <property type="entry name" value="Hydrolase"/>
    <property type="match status" value="1"/>
</dbReference>
<evidence type="ECO:0000313" key="13">
    <source>
        <dbReference type="Proteomes" id="UP000422108"/>
    </source>
</evidence>
<dbReference type="InterPro" id="IPR023214">
    <property type="entry name" value="HAD_sf"/>
</dbReference>
<sequence length="624" mass="67307">MAHGFVREMLEAEPNHFRLTLGTCLLGGLLLGVSYLARLVFDQVELSAMVSLAAAILLGSPLVTNALKDLWRNRLEMNELAALSFVVSLGSTQYQTAALIAFFLVSAQLIEYRSQLGARKNLEALLRLAPQKAWVKREKGFEEVEATALKTGDVVRVRAGDQIPGDGTVIEGISSVDQATITGESLPIDKKTGDRVFGGTINQTGLLTIRITAKTNDTTLAKIQTLIAQAENNRTPAARLANRYVSWYTPLVLMCAAIVLFFTHDLNRAIAMLIVACPCTIILSTPTAFVAALSAAARLGVIVKKLHFLEVANRVDTLIFDKTGTLTTGRLKVVAVNVNKAVEEDELVALAAGLEQYSSHPVAKAVMAEVRKRRIDPRTAVDVEETPGFGIQGKLNGSRIAIGRRRWIEKQCPDHTLEAVGHEGTTGLHVARDNRWIGSLHLADTVRPDARAVIEKLRSHAVRQVVMLTGDRRSAAERIAAQLSCEVEAEVMPGQKMARVEEARQQGCMVGVVGDGVNDAPALAAGDVSIAMGAAGSDVAIHSAGIVLMNDQLDRIPFVFTLSRRVVATIRQNLAFSTLFILVLFWLSAAGSIPPVLAAVLHTASSLFVVFNSARLLRVGEELS</sequence>
<dbReference type="Pfam" id="PF00122">
    <property type="entry name" value="E1-E2_ATPase"/>
    <property type="match status" value="1"/>
</dbReference>
<evidence type="ECO:0000256" key="4">
    <source>
        <dbReference type="ARBA" id="ARBA00022723"/>
    </source>
</evidence>
<comment type="subcellular location">
    <subcellularLocation>
        <location evidence="10">Cell membrane</location>
    </subcellularLocation>
    <subcellularLocation>
        <location evidence="1">Membrane</location>
    </subcellularLocation>
</comment>
<dbReference type="NCBIfam" id="TIGR01512">
    <property type="entry name" value="ATPase-IB2_Cd"/>
    <property type="match status" value="1"/>
</dbReference>
<dbReference type="PRINTS" id="PR00119">
    <property type="entry name" value="CATATPASE"/>
</dbReference>
<proteinExistence type="inferred from homology"/>
<feature type="transmembrane region" description="Helical" evidence="10">
    <location>
        <begin position="244"/>
        <end position="263"/>
    </location>
</feature>